<evidence type="ECO:0000256" key="1">
    <source>
        <dbReference type="ARBA" id="ARBA00022475"/>
    </source>
</evidence>
<protein>
    <recommendedName>
        <fullName evidence="11">Phosphatidylserine decarboxylase proenzyme</fullName>
        <ecNumber evidence="11">4.1.1.65</ecNumber>
    </recommendedName>
    <component>
        <recommendedName>
            <fullName evidence="11">Phosphatidylserine decarboxylase alpha chain</fullName>
        </recommendedName>
    </component>
    <component>
        <recommendedName>
            <fullName evidence="11">Phosphatidylserine decarboxylase beta chain</fullName>
        </recommendedName>
    </component>
</protein>
<comment type="function">
    <text evidence="11">Catalyzes the formation of phosphatidylethanolamine (PtdEtn) from phosphatidylserine (PtdSer).</text>
</comment>
<sequence>MKIHKEGYSILFVALTLCVAFCIVAWLILPLLVVSILIVSSLLLLAFLTRFFRVPFRTTNPDSKSIYSPADGTVVAIEEVDENEYFNKKCIQVSVFMSVWNVHINWFPINGIVKYYKYHPGDYLVAWHPKSSTHNERTSVVIERPDGVQIMLRQIAGAVARRIVCYAEEGKEVDQFSELGFIKFGSRVDIFLPLDADVKVSLGQKVKGNQTVIAQV</sequence>
<dbReference type="GO" id="GO:0004609">
    <property type="term" value="F:phosphatidylserine decarboxylase activity"/>
    <property type="evidence" value="ECO:0007669"/>
    <property type="project" value="UniProtKB-UniRule"/>
</dbReference>
<evidence type="ECO:0000256" key="9">
    <source>
        <dbReference type="ARBA" id="ARBA00023264"/>
    </source>
</evidence>
<dbReference type="PANTHER" id="PTHR35809">
    <property type="entry name" value="ARCHAETIDYLSERINE DECARBOXYLASE PROENZYME-RELATED"/>
    <property type="match status" value="1"/>
</dbReference>
<dbReference type="GO" id="GO:0006646">
    <property type="term" value="P:phosphatidylethanolamine biosynthetic process"/>
    <property type="evidence" value="ECO:0007669"/>
    <property type="project" value="UniProtKB-UniRule"/>
</dbReference>
<evidence type="ECO:0000256" key="10">
    <source>
        <dbReference type="ARBA" id="ARBA00023317"/>
    </source>
</evidence>
<feature type="modified residue" description="Pyruvic acid (Ser); by autocatalysis" evidence="11">
    <location>
        <position position="186"/>
    </location>
</feature>
<feature type="site" description="Cleavage (non-hydrolytic); by autocatalysis" evidence="11">
    <location>
        <begin position="185"/>
        <end position="186"/>
    </location>
</feature>
<keyword evidence="2 11" id="KW-0444">Lipid biosynthesis</keyword>
<dbReference type="AlphaFoldDB" id="A0A7D4CFF4"/>
<proteinExistence type="inferred from homology"/>
<reference evidence="13 14" key="1">
    <citation type="submission" date="2019-07" db="EMBL/GenBank/DDBJ databases">
        <title>Thalassofilum flectens gen. nov., sp. nov., a novel moderate thermophilic anaerobe from a shallow sea hot spring in Kunashir Island (Russia), representing a new family in the order Bacteroidales, and proposal of Thalassofilacea fam. nov.</title>
        <authorList>
            <person name="Kochetkova T.V."/>
            <person name="Podosokorskaya O.A."/>
            <person name="Novikov A."/>
            <person name="Elcheninov A.G."/>
            <person name="Toshchakov S.V."/>
            <person name="Kublanov I.V."/>
        </authorList>
    </citation>
    <scope>NUCLEOTIDE SEQUENCE [LARGE SCALE GENOMIC DNA]</scope>
    <source>
        <strain evidence="13 14">38-H</strain>
    </source>
</reference>
<comment type="similarity">
    <text evidence="11">Belongs to the phosphatidylserine decarboxylase family. PSD-A subfamily.</text>
</comment>
<dbReference type="InterPro" id="IPR003817">
    <property type="entry name" value="PS_Dcarbxylase"/>
</dbReference>
<dbReference type="KEGG" id="ttz:FHG85_01465"/>
<comment type="pathway">
    <text evidence="11">Phospholipid metabolism; phosphatidylethanolamine biosynthesis; phosphatidylethanolamine from CDP-diacylglycerol: step 2/2.</text>
</comment>
<evidence type="ECO:0000256" key="12">
    <source>
        <dbReference type="SAM" id="Phobius"/>
    </source>
</evidence>
<comment type="PTM">
    <text evidence="11">Is synthesized initially as an inactive proenzyme. Formation of the active enzyme involves a self-maturation process in which the active site pyruvoyl group is generated from an internal serine residue via an autocatalytic post-translational modification. Two non-identical subunits are generated from the proenzyme in this reaction, and the pyruvate is formed at the N-terminus of the alpha chain, which is derived from the carboxyl end of the proenzyme. The post-translation cleavage follows an unusual pathway, termed non-hydrolytic serinolysis, in which the side chain hydroxyl group of the serine supplies its oxygen atom to form the C-terminus of the beta chain, while the remainder of the serine residue undergoes an oxidative deamination to produce ammonia and the pyruvoyl prosthetic group on the alpha chain.</text>
</comment>
<dbReference type="RefSeq" id="WP_173072503.1">
    <property type="nucleotide sequence ID" value="NZ_CP041345.1"/>
</dbReference>
<keyword evidence="12" id="KW-0812">Transmembrane</keyword>
<evidence type="ECO:0000256" key="7">
    <source>
        <dbReference type="ARBA" id="ARBA00023209"/>
    </source>
</evidence>
<dbReference type="EC" id="4.1.1.65" evidence="11"/>
<keyword evidence="10 11" id="KW-0670">Pyruvate</keyword>
<keyword evidence="9 11" id="KW-1208">Phospholipid metabolism</keyword>
<evidence type="ECO:0000256" key="8">
    <source>
        <dbReference type="ARBA" id="ARBA00023239"/>
    </source>
</evidence>
<keyword evidence="14" id="KW-1185">Reference proteome</keyword>
<keyword evidence="12" id="KW-1133">Transmembrane helix</keyword>
<comment type="catalytic activity">
    <reaction evidence="11">
        <text>a 1,2-diacyl-sn-glycero-3-phospho-L-serine + H(+) = a 1,2-diacyl-sn-glycero-3-phosphoethanolamine + CO2</text>
        <dbReference type="Rhea" id="RHEA:20828"/>
        <dbReference type="ChEBI" id="CHEBI:15378"/>
        <dbReference type="ChEBI" id="CHEBI:16526"/>
        <dbReference type="ChEBI" id="CHEBI:57262"/>
        <dbReference type="ChEBI" id="CHEBI:64612"/>
        <dbReference type="EC" id="4.1.1.65"/>
    </reaction>
</comment>
<evidence type="ECO:0000313" key="13">
    <source>
        <dbReference type="EMBL" id="QKG78986.1"/>
    </source>
</evidence>
<keyword evidence="4 11" id="KW-0443">Lipid metabolism</keyword>
<dbReference type="HAMAP" id="MF_00664">
    <property type="entry name" value="PS_decarb_PSD_A"/>
    <property type="match status" value="1"/>
</dbReference>
<gene>
    <name evidence="11" type="primary">psd</name>
    <name evidence="13" type="ORF">FHG85_01465</name>
</gene>
<keyword evidence="7 11" id="KW-0594">Phospholipid biosynthesis</keyword>
<dbReference type="EMBL" id="CP041345">
    <property type="protein sequence ID" value="QKG78986.1"/>
    <property type="molecule type" value="Genomic_DNA"/>
</dbReference>
<dbReference type="UniPathway" id="UPA00558">
    <property type="reaction ID" value="UER00616"/>
</dbReference>
<feature type="active site" description="Schiff-base intermediate with substrate; via pyruvic acid" evidence="11">
    <location>
        <position position="186"/>
    </location>
</feature>
<dbReference type="InterPro" id="IPR033175">
    <property type="entry name" value="PSD-A"/>
</dbReference>
<dbReference type="Proteomes" id="UP000500961">
    <property type="component" value="Chromosome"/>
</dbReference>
<comment type="cofactor">
    <cofactor evidence="11">
        <name>pyruvate</name>
        <dbReference type="ChEBI" id="CHEBI:15361"/>
    </cofactor>
    <text evidence="11">Binds 1 pyruvoyl group covalently per subunit.</text>
</comment>
<evidence type="ECO:0000256" key="5">
    <source>
        <dbReference type="ARBA" id="ARBA00023136"/>
    </source>
</evidence>
<evidence type="ECO:0000256" key="4">
    <source>
        <dbReference type="ARBA" id="ARBA00023098"/>
    </source>
</evidence>
<comment type="subunit">
    <text evidence="11">Heterodimer of a large membrane-associated beta subunit and a small pyruvoyl-containing alpha subunit.</text>
</comment>
<evidence type="ECO:0000256" key="11">
    <source>
        <dbReference type="HAMAP-Rule" id="MF_00664"/>
    </source>
</evidence>
<keyword evidence="8 11" id="KW-0456">Lyase</keyword>
<feature type="transmembrane region" description="Helical" evidence="12">
    <location>
        <begin position="34"/>
        <end position="52"/>
    </location>
</feature>
<organism evidence="13 14">
    <name type="scientific">Tenuifilum thalassicum</name>
    <dbReference type="NCBI Taxonomy" id="2590900"/>
    <lineage>
        <taxon>Bacteria</taxon>
        <taxon>Pseudomonadati</taxon>
        <taxon>Bacteroidota</taxon>
        <taxon>Bacteroidia</taxon>
        <taxon>Bacteroidales</taxon>
        <taxon>Tenuifilaceae</taxon>
        <taxon>Tenuifilum</taxon>
    </lineage>
</organism>
<name>A0A7D4CFF4_9BACT</name>
<keyword evidence="3 11" id="KW-0210">Decarboxylase</keyword>
<dbReference type="PANTHER" id="PTHR35809:SF1">
    <property type="entry name" value="ARCHAETIDYLSERINE DECARBOXYLASE PROENZYME-RELATED"/>
    <property type="match status" value="1"/>
</dbReference>
<feature type="chain" id="PRO_5029986712" description="Phosphatidylserine decarboxylase alpha chain" evidence="11">
    <location>
        <begin position="186"/>
        <end position="216"/>
    </location>
</feature>
<dbReference type="Pfam" id="PF02666">
    <property type="entry name" value="PS_Dcarbxylase"/>
    <property type="match status" value="1"/>
</dbReference>
<evidence type="ECO:0000256" key="2">
    <source>
        <dbReference type="ARBA" id="ARBA00022516"/>
    </source>
</evidence>
<accession>A0A7D4CFF4</accession>
<evidence type="ECO:0000313" key="14">
    <source>
        <dbReference type="Proteomes" id="UP000500961"/>
    </source>
</evidence>
<keyword evidence="5 11" id="KW-0472">Membrane</keyword>
<dbReference type="NCBIfam" id="NF003678">
    <property type="entry name" value="PRK05305.1-2"/>
    <property type="match status" value="1"/>
</dbReference>
<feature type="chain" id="PRO_5029986711" description="Phosphatidylserine decarboxylase beta chain" evidence="11">
    <location>
        <begin position="1"/>
        <end position="185"/>
    </location>
</feature>
<feature type="transmembrane region" description="Helical" evidence="12">
    <location>
        <begin position="7"/>
        <end position="28"/>
    </location>
</feature>
<evidence type="ECO:0000256" key="3">
    <source>
        <dbReference type="ARBA" id="ARBA00022793"/>
    </source>
</evidence>
<evidence type="ECO:0000256" key="6">
    <source>
        <dbReference type="ARBA" id="ARBA00023145"/>
    </source>
</evidence>
<comment type="subcellular location">
    <subcellularLocation>
        <location evidence="11">Cell membrane</location>
        <topology evidence="11">Peripheral membrane protein</topology>
    </subcellularLocation>
</comment>
<keyword evidence="1 11" id="KW-1003">Cell membrane</keyword>
<keyword evidence="6 11" id="KW-0865">Zymogen</keyword>
<dbReference type="GO" id="GO:0005886">
    <property type="term" value="C:plasma membrane"/>
    <property type="evidence" value="ECO:0007669"/>
    <property type="project" value="UniProtKB-SubCell"/>
</dbReference>